<gene>
    <name evidence="4" type="ORF">ACFWR3_37420</name>
</gene>
<feature type="region of interest" description="Disordered" evidence="1">
    <location>
        <begin position="710"/>
        <end position="778"/>
    </location>
</feature>
<dbReference type="InterPro" id="IPR011990">
    <property type="entry name" value="TPR-like_helical_dom_sf"/>
</dbReference>
<accession>A0ABW6E6N6</accession>
<dbReference type="EMBL" id="JBHXPM010000067">
    <property type="protein sequence ID" value="MFD3961751.1"/>
    <property type="molecule type" value="Genomic_DNA"/>
</dbReference>
<feature type="region of interest" description="Disordered" evidence="1">
    <location>
        <begin position="1"/>
        <end position="38"/>
    </location>
</feature>
<dbReference type="Proteomes" id="UP001598300">
    <property type="component" value="Unassembled WGS sequence"/>
</dbReference>
<dbReference type="Pfam" id="PF25872">
    <property type="entry name" value="HTH_77"/>
    <property type="match status" value="1"/>
</dbReference>
<evidence type="ECO:0000313" key="4">
    <source>
        <dbReference type="EMBL" id="MFD3961751.1"/>
    </source>
</evidence>
<name>A0ABW6E6N6_9ACTN</name>
<evidence type="ECO:0000313" key="5">
    <source>
        <dbReference type="Proteomes" id="UP001598300"/>
    </source>
</evidence>
<dbReference type="PANTHER" id="PTHR47691">
    <property type="entry name" value="REGULATOR-RELATED"/>
    <property type="match status" value="1"/>
</dbReference>
<feature type="domain" description="Orc1-like AAA ATPase" evidence="2">
    <location>
        <begin position="46"/>
        <end position="168"/>
    </location>
</feature>
<evidence type="ECO:0000259" key="2">
    <source>
        <dbReference type="Pfam" id="PF13191"/>
    </source>
</evidence>
<feature type="compositionally biased region" description="Low complexity" evidence="1">
    <location>
        <begin position="742"/>
        <end position="759"/>
    </location>
</feature>
<evidence type="ECO:0000259" key="3">
    <source>
        <dbReference type="Pfam" id="PF25872"/>
    </source>
</evidence>
<dbReference type="Pfam" id="PF13191">
    <property type="entry name" value="AAA_16"/>
    <property type="match status" value="1"/>
</dbReference>
<dbReference type="GO" id="GO:0005524">
    <property type="term" value="F:ATP binding"/>
    <property type="evidence" value="ECO:0007669"/>
    <property type="project" value="UniProtKB-KW"/>
</dbReference>
<comment type="caution">
    <text evidence="4">The sequence shown here is derived from an EMBL/GenBank/DDBJ whole genome shotgun (WGS) entry which is preliminary data.</text>
</comment>
<dbReference type="PANTHER" id="PTHR47691:SF3">
    <property type="entry name" value="HTH-TYPE TRANSCRIPTIONAL REGULATOR RV0890C-RELATED"/>
    <property type="match status" value="1"/>
</dbReference>
<keyword evidence="4" id="KW-0547">Nucleotide-binding</keyword>
<protein>
    <submittedName>
        <fullName evidence="4">ATP-binding protein</fullName>
    </submittedName>
</protein>
<dbReference type="Gene3D" id="1.25.40.10">
    <property type="entry name" value="Tetratricopeptide repeat domain"/>
    <property type="match status" value="1"/>
</dbReference>
<feature type="compositionally biased region" description="Gly residues" evidence="1">
    <location>
        <begin position="726"/>
        <end position="741"/>
    </location>
</feature>
<keyword evidence="5" id="KW-1185">Reference proteome</keyword>
<dbReference type="InterPro" id="IPR027417">
    <property type="entry name" value="P-loop_NTPase"/>
</dbReference>
<keyword evidence="4" id="KW-0067">ATP-binding</keyword>
<reference evidence="4 5" key="1">
    <citation type="submission" date="2024-09" db="EMBL/GenBank/DDBJ databases">
        <title>The Natural Products Discovery Center: Release of the First 8490 Sequenced Strains for Exploring Actinobacteria Biosynthetic Diversity.</title>
        <authorList>
            <person name="Kalkreuter E."/>
            <person name="Kautsar S.A."/>
            <person name="Yang D."/>
            <person name="Bader C.D."/>
            <person name="Teijaro C.N."/>
            <person name="Fluegel L."/>
            <person name="Davis C.M."/>
            <person name="Simpson J.R."/>
            <person name="Lauterbach L."/>
            <person name="Steele A.D."/>
            <person name="Gui C."/>
            <person name="Meng S."/>
            <person name="Li G."/>
            <person name="Viehrig K."/>
            <person name="Ye F."/>
            <person name="Su P."/>
            <person name="Kiefer A.F."/>
            <person name="Nichols A."/>
            <person name="Cepeda A.J."/>
            <person name="Yan W."/>
            <person name="Fan B."/>
            <person name="Jiang Y."/>
            <person name="Adhikari A."/>
            <person name="Zheng C.-J."/>
            <person name="Schuster L."/>
            <person name="Cowan T.M."/>
            <person name="Smanski M.J."/>
            <person name="Chevrette M.G."/>
            <person name="De Carvalho L.P.S."/>
            <person name="Shen B."/>
        </authorList>
    </citation>
    <scope>NUCLEOTIDE SEQUENCE [LARGE SCALE GENOMIC DNA]</scope>
    <source>
        <strain evidence="4 5">NPDC058584</strain>
    </source>
</reference>
<feature type="domain" description="Winged helix-turn-helix" evidence="3">
    <location>
        <begin position="293"/>
        <end position="363"/>
    </location>
</feature>
<dbReference type="InterPro" id="IPR058852">
    <property type="entry name" value="HTH_77"/>
</dbReference>
<organism evidence="4 5">
    <name type="scientific">Streptomyces bacillaris</name>
    <dbReference type="NCBI Taxonomy" id="68179"/>
    <lineage>
        <taxon>Bacteria</taxon>
        <taxon>Bacillati</taxon>
        <taxon>Actinomycetota</taxon>
        <taxon>Actinomycetes</taxon>
        <taxon>Kitasatosporales</taxon>
        <taxon>Streptomycetaceae</taxon>
        <taxon>Streptomyces</taxon>
    </lineage>
</organism>
<dbReference type="Gene3D" id="3.40.50.300">
    <property type="entry name" value="P-loop containing nucleotide triphosphate hydrolases"/>
    <property type="match status" value="1"/>
</dbReference>
<sequence length="778" mass="84541">MRHLQRRSTHPDSPGPRPSTPAGNAPARTTPTRDVPVGNVPAELNRFVGRADELAALRELLEESRLVTVVGAAGVGKTRCVGRVAALLEKRYCDGVWLTDLSPVHDPELLEHAVAEALGLTDHTGRPPRAALVEHLRGRRTLLVLDGFEHLVDACADLVRELLRRAPGLRVLAAGRRPLLVDGEVTFTLAPMCEADAVELFEERARAVRPGWEPTATDRAAALELCRRLDGVPLALELAAGRLRALSVEQVLLRLDDRFRLLTGGSRGAPPRHRALRTAIGWSHELCTPAQRLLWARLSVFAGQFDLEAAEYICGGAGLPADSVLDVLEELLAQSVVEREDTAGTTRYRLLESVREYGAEWLAAAGDTGRMRRRHRDWFLGLATWCELDWFSPRQAEVAARIDSELPNLRRAMECSMESPEEVHLAQHLAGSLWFYWAGCGRPAEGRYWLEHVLEEPTPYDASRLKVLWVLGYVAVLQGDAVGAISALQECREEAERSGDSTALAYAIHRTGCLALVTDDPARAEELLRDALGHYREIGELNSAVLMAQVELAMAVAFLGGLDAAAAICEEVREVCEDHGERWALAYALYVLAYAALRRGRPEQARRMLGECLAIGRTFDDLLSTALSLELLALVTAVEGDGEEAAVLQGAAGRIWPSVGLQLFGSVYFGRPRAECEERVRRELGDAVYEAGVRAGRRLERGAAVERALTAGAGEDVRERRDTPGAGTGSGSRPGAGGEPGSGSEPGSEPGLSSEPGLGEMRRPAASRMTGRGGPERW</sequence>
<dbReference type="InterPro" id="IPR041664">
    <property type="entry name" value="AAA_16"/>
</dbReference>
<evidence type="ECO:0000256" key="1">
    <source>
        <dbReference type="SAM" id="MobiDB-lite"/>
    </source>
</evidence>
<dbReference type="PRINTS" id="PR00364">
    <property type="entry name" value="DISEASERSIST"/>
</dbReference>
<dbReference type="SUPFAM" id="SSF48452">
    <property type="entry name" value="TPR-like"/>
    <property type="match status" value="1"/>
</dbReference>
<dbReference type="SUPFAM" id="SSF52540">
    <property type="entry name" value="P-loop containing nucleoside triphosphate hydrolases"/>
    <property type="match status" value="1"/>
</dbReference>
<dbReference type="RefSeq" id="WP_079167690.1">
    <property type="nucleotide sequence ID" value="NZ_JBHVRE010000023.1"/>
</dbReference>
<proteinExistence type="predicted"/>